<dbReference type="Proteomes" id="UP000005139">
    <property type="component" value="Unassembled WGS sequence"/>
</dbReference>
<evidence type="ECO:0000313" key="7">
    <source>
        <dbReference type="Proteomes" id="UP000005139"/>
    </source>
</evidence>
<dbReference type="CDD" id="cd10808">
    <property type="entry name" value="YdjC"/>
    <property type="match status" value="1"/>
</dbReference>
<name>A1HQB7_9FIRM</name>
<comment type="caution">
    <text evidence="6">The sequence shown here is derived from an EMBL/GenBank/DDBJ whole genome shotgun (WGS) entry which is preliminary data.</text>
</comment>
<evidence type="ECO:0000256" key="4">
    <source>
        <dbReference type="ARBA" id="ARBA00022842"/>
    </source>
</evidence>
<keyword evidence="3" id="KW-0378">Hydrolase</keyword>
<proteinExistence type="predicted"/>
<dbReference type="PANTHER" id="PTHR31609:SF1">
    <property type="entry name" value="CARBOHYDRATE DEACETYLASE"/>
    <property type="match status" value="1"/>
</dbReference>
<organism evidence="6 7">
    <name type="scientific">Thermosinus carboxydivorans Nor1</name>
    <dbReference type="NCBI Taxonomy" id="401526"/>
    <lineage>
        <taxon>Bacteria</taxon>
        <taxon>Bacillati</taxon>
        <taxon>Bacillota</taxon>
        <taxon>Negativicutes</taxon>
        <taxon>Selenomonadales</taxon>
        <taxon>Sporomusaceae</taxon>
        <taxon>Thermosinus</taxon>
    </lineage>
</organism>
<comment type="cofactor">
    <cofactor evidence="1">
        <name>Mg(2+)</name>
        <dbReference type="ChEBI" id="CHEBI:18420"/>
    </cofactor>
</comment>
<dbReference type="GO" id="GO:0016787">
    <property type="term" value="F:hydrolase activity"/>
    <property type="evidence" value="ECO:0007669"/>
    <property type="project" value="UniProtKB-KW"/>
</dbReference>
<keyword evidence="2" id="KW-0479">Metal-binding</keyword>
<dbReference type="GO" id="GO:0019213">
    <property type="term" value="F:deacetylase activity"/>
    <property type="evidence" value="ECO:0007669"/>
    <property type="project" value="TreeGrafter"/>
</dbReference>
<evidence type="ECO:0000256" key="1">
    <source>
        <dbReference type="ARBA" id="ARBA00001946"/>
    </source>
</evidence>
<dbReference type="AlphaFoldDB" id="A1HQB7"/>
<dbReference type="EMBL" id="AAWL01000007">
    <property type="protein sequence ID" value="EAX47724.1"/>
    <property type="molecule type" value="Genomic_DNA"/>
</dbReference>
<accession>A1HQB7</accession>
<dbReference type="PANTHER" id="PTHR31609">
    <property type="entry name" value="YDJC DEACETYLASE FAMILY MEMBER"/>
    <property type="match status" value="1"/>
</dbReference>
<keyword evidence="5" id="KW-0119">Carbohydrate metabolism</keyword>
<reference evidence="6 7" key="1">
    <citation type="submission" date="2007-01" db="EMBL/GenBank/DDBJ databases">
        <title>Annotation of the draft genome assembly of Thermosinus carboxydivorans Nor1.</title>
        <authorList>
            <consortium name="US DOE Joint Genome Institute (JGI-ORNL)"/>
            <person name="Larimer F."/>
            <person name="Land M."/>
            <person name="Hauser L."/>
        </authorList>
    </citation>
    <scope>NUCLEOTIDE SEQUENCE [LARGE SCALE GENOMIC DNA]</scope>
    <source>
        <strain evidence="6 7">Nor1</strain>
    </source>
</reference>
<evidence type="ECO:0000256" key="5">
    <source>
        <dbReference type="ARBA" id="ARBA00023277"/>
    </source>
</evidence>
<protein>
    <submittedName>
        <fullName evidence="6">YdjC family protein</fullName>
    </submittedName>
</protein>
<keyword evidence="7" id="KW-1185">Reference proteome</keyword>
<keyword evidence="4" id="KW-0460">Magnesium</keyword>
<dbReference type="GO" id="GO:0046872">
    <property type="term" value="F:metal ion binding"/>
    <property type="evidence" value="ECO:0007669"/>
    <property type="project" value="UniProtKB-KW"/>
</dbReference>
<reference evidence="6 7" key="2">
    <citation type="submission" date="2007-01" db="EMBL/GenBank/DDBJ databases">
        <title>Sequencing of the draft genome and assembly of Thermosinus carboxydivorans Nor1.</title>
        <authorList>
            <consortium name="US DOE Joint Genome Institute (JGI-PGF)"/>
            <person name="Copeland A."/>
            <person name="Lucas S."/>
            <person name="Lapidus A."/>
            <person name="Barry K."/>
            <person name="Glavina del Rio T."/>
            <person name="Dalin E."/>
            <person name="Tice H."/>
            <person name="Bruce D."/>
            <person name="Pitluck S."/>
            <person name="Richardson P."/>
        </authorList>
    </citation>
    <scope>NUCLEOTIDE SEQUENCE [LARGE SCALE GENOMIC DNA]</scope>
    <source>
        <strain evidence="6 7">Nor1</strain>
    </source>
</reference>
<evidence type="ECO:0000313" key="6">
    <source>
        <dbReference type="EMBL" id="EAX47724.1"/>
    </source>
</evidence>
<dbReference type="Pfam" id="PF04794">
    <property type="entry name" value="YdjC"/>
    <property type="match status" value="1"/>
</dbReference>
<evidence type="ECO:0000256" key="2">
    <source>
        <dbReference type="ARBA" id="ARBA00022723"/>
    </source>
</evidence>
<gene>
    <name evidence="6" type="ORF">TcarDRAFT_1130</name>
</gene>
<dbReference type="InterPro" id="IPR006879">
    <property type="entry name" value="YdjC-like"/>
</dbReference>
<dbReference type="GO" id="GO:0005975">
    <property type="term" value="P:carbohydrate metabolic process"/>
    <property type="evidence" value="ECO:0007669"/>
    <property type="project" value="InterPro"/>
</dbReference>
<dbReference type="eggNOG" id="COG3394">
    <property type="taxonomic scope" value="Bacteria"/>
</dbReference>
<dbReference type="Gene3D" id="3.20.20.370">
    <property type="entry name" value="Glycoside hydrolase/deacetylase"/>
    <property type="match status" value="1"/>
</dbReference>
<dbReference type="InterPro" id="IPR011330">
    <property type="entry name" value="Glyco_hydro/deAcase_b/a-brl"/>
</dbReference>
<evidence type="ECO:0000256" key="3">
    <source>
        <dbReference type="ARBA" id="ARBA00022801"/>
    </source>
</evidence>
<sequence length="294" mass="32633" precursor="true">MFFGGQVVILIKRLIVNADDFGLHESINNAIIASHREGCVTSASLMAGGNAFDHAVALARQHPRLSVGVHLTLVGARPVARGNIHTLLTDDGKLLPDYGAFARRYFRGAIAKEHIEYELRCQMQKVVGSGIIISHIDSHQHLHAMPGMAAIVAKIAREFQVTKIRIPAEPLSFFPKQYTVSRVLARTALTVCAAWARRQYARSGLKSPQYFFGMLTGGTMHAANLKAVIENLPEGLSEIMVHPGMDNKVLDAAYGWRYQWQEELAALRSAEILGALRRHKIKLINYWELDDETS</sequence>
<dbReference type="SUPFAM" id="SSF88713">
    <property type="entry name" value="Glycoside hydrolase/deacetylase"/>
    <property type="match status" value="1"/>
</dbReference>